<evidence type="ECO:0000256" key="1">
    <source>
        <dbReference type="SAM" id="Coils"/>
    </source>
</evidence>
<name>A0AA38IGM4_9CUCU</name>
<dbReference type="Proteomes" id="UP001168821">
    <property type="component" value="Unassembled WGS sequence"/>
</dbReference>
<evidence type="ECO:0008006" key="7">
    <source>
        <dbReference type="Google" id="ProtNLM"/>
    </source>
</evidence>
<dbReference type="InterPro" id="IPR006073">
    <property type="entry name" value="GTP-bd"/>
</dbReference>
<dbReference type="SUPFAM" id="SSF52540">
    <property type="entry name" value="P-loop containing nucleoside triphosphate hydrolases"/>
    <property type="match status" value="1"/>
</dbReference>
<dbReference type="InterPro" id="IPR058519">
    <property type="entry name" value="DUF8206"/>
</dbReference>
<evidence type="ECO:0000259" key="3">
    <source>
        <dbReference type="Pfam" id="PF01926"/>
    </source>
</evidence>
<dbReference type="InterPro" id="IPR025662">
    <property type="entry name" value="Sigma_54_int_dom_ATP-bd_1"/>
</dbReference>
<proteinExistence type="predicted"/>
<reference evidence="5" key="1">
    <citation type="journal article" date="2023" name="G3 (Bethesda)">
        <title>Whole genome assemblies of Zophobas morio and Tenebrio molitor.</title>
        <authorList>
            <person name="Kaur S."/>
            <person name="Stinson S.A."/>
            <person name="diCenzo G.C."/>
        </authorList>
    </citation>
    <scope>NUCLEOTIDE SEQUENCE</scope>
    <source>
        <strain evidence="5">QUZm001</strain>
    </source>
</reference>
<evidence type="ECO:0000313" key="6">
    <source>
        <dbReference type="Proteomes" id="UP001168821"/>
    </source>
</evidence>
<comment type="caution">
    <text evidence="5">The sequence shown here is derived from an EMBL/GenBank/DDBJ whole genome shotgun (WGS) entry which is preliminary data.</text>
</comment>
<dbReference type="Pfam" id="PF26633">
    <property type="entry name" value="DUF8206"/>
    <property type="match status" value="1"/>
</dbReference>
<organism evidence="5 6">
    <name type="scientific">Zophobas morio</name>
    <dbReference type="NCBI Taxonomy" id="2755281"/>
    <lineage>
        <taxon>Eukaryota</taxon>
        <taxon>Metazoa</taxon>
        <taxon>Ecdysozoa</taxon>
        <taxon>Arthropoda</taxon>
        <taxon>Hexapoda</taxon>
        <taxon>Insecta</taxon>
        <taxon>Pterygota</taxon>
        <taxon>Neoptera</taxon>
        <taxon>Endopterygota</taxon>
        <taxon>Coleoptera</taxon>
        <taxon>Polyphaga</taxon>
        <taxon>Cucujiformia</taxon>
        <taxon>Tenebrionidae</taxon>
        <taxon>Zophobas</taxon>
    </lineage>
</organism>
<evidence type="ECO:0000313" key="5">
    <source>
        <dbReference type="EMBL" id="KAJ3655995.1"/>
    </source>
</evidence>
<feature type="coiled-coil region" evidence="1">
    <location>
        <begin position="451"/>
        <end position="478"/>
    </location>
</feature>
<dbReference type="PANTHER" id="PTHR32046">
    <property type="entry name" value="G DOMAIN-CONTAINING PROTEIN"/>
    <property type="match status" value="1"/>
</dbReference>
<dbReference type="GO" id="GO:0005525">
    <property type="term" value="F:GTP binding"/>
    <property type="evidence" value="ECO:0007669"/>
    <property type="project" value="InterPro"/>
</dbReference>
<accession>A0AA38IGM4</accession>
<dbReference type="InterPro" id="IPR027417">
    <property type="entry name" value="P-loop_NTPase"/>
</dbReference>
<evidence type="ECO:0000256" key="2">
    <source>
        <dbReference type="SAM" id="MobiDB-lite"/>
    </source>
</evidence>
<sequence>MWSRLFSAVKDPQAAPGDINLLLFGETGVGKSTFINSISNYFNYSNFKKAQRSKIEVLIPVCLNLSDKTKICGTADENEAHESGKSATQHVKVYLFPIKIGGKTFNLRLVDTPGVGDPRGMEQDNINLDNILAYLATLKKLHAICFIMKSNQTRFTKFVEYCLKQILVRLDKSASQNIMFITTYSKSAQYTAGETRIHCLEPLVRDIQSRPPNVSIPLSDKNIFALDNEAFKALLEMQEGKTFSKYELEGLAHSWDISSKEIRRLLAYIIGDAKTSALKPHEVENTISVNEVRFLIEQLATPIAEVSELIQDNLRLLERHKRNLSLENQTLDELKDQLFIPCVDLEVKELSQPVTVCTDSKCADVIKVNDVTQWHYKQRCHNPCYLSGIPKEMIGDPGIINCAAISGKDKCQRCGCHWKVHMHIYKETEKIEVQKEDQNVKDAIKTKEDGRLGIEKLMKELNQRMKELEKEGGIISESIAKFSYFLQEHALTPFNDAYSDYIKQLIKNEQHLGKFGDKEVIVKLEKLLSRHEHLQKTFQESAQKYEAASAYFDLSPEGIKKSITELYQLKHMGKTIQELIKKSTASRQKETQKNFNCVVSREIVLEDAKKKVQERKQRKVVDENEVEGDVEATSTPKCEVRYEYRANGGGSDDYDSGESRSTTKSERSTKSKPKRLEESPKSSRNDKEDEKKSKHRSKETIKKSKSEEKRSDQAYKRNQNDDDSESDASTDSNVSCDLSGDSEDRRSGDKGQRHVEE</sequence>
<evidence type="ECO:0000259" key="4">
    <source>
        <dbReference type="Pfam" id="PF26633"/>
    </source>
</evidence>
<protein>
    <recommendedName>
        <fullName evidence="7">G domain-containing protein</fullName>
    </recommendedName>
</protein>
<dbReference type="PANTHER" id="PTHR32046:SF11">
    <property type="entry name" value="IMMUNE-ASSOCIATED NUCLEOTIDE-BINDING PROTEIN 10-LIKE"/>
    <property type="match status" value="1"/>
</dbReference>
<gene>
    <name evidence="5" type="ORF">Zmor_015100</name>
</gene>
<keyword evidence="1" id="KW-0175">Coiled coil</keyword>
<dbReference type="Gene3D" id="3.40.50.300">
    <property type="entry name" value="P-loop containing nucleotide triphosphate hydrolases"/>
    <property type="match status" value="1"/>
</dbReference>
<feature type="domain" description="DUF8206" evidence="4">
    <location>
        <begin position="349"/>
        <end position="426"/>
    </location>
</feature>
<feature type="domain" description="G" evidence="3">
    <location>
        <begin position="22"/>
        <end position="157"/>
    </location>
</feature>
<feature type="compositionally biased region" description="Basic and acidic residues" evidence="2">
    <location>
        <begin position="742"/>
        <end position="757"/>
    </location>
</feature>
<dbReference type="AlphaFoldDB" id="A0AA38IGM4"/>
<dbReference type="Pfam" id="PF01926">
    <property type="entry name" value="MMR_HSR1"/>
    <property type="match status" value="1"/>
</dbReference>
<dbReference type="EMBL" id="JALNTZ010000004">
    <property type="protein sequence ID" value="KAJ3655995.1"/>
    <property type="molecule type" value="Genomic_DNA"/>
</dbReference>
<feature type="compositionally biased region" description="Basic and acidic residues" evidence="2">
    <location>
        <begin position="657"/>
        <end position="720"/>
    </location>
</feature>
<keyword evidence="6" id="KW-1185">Reference proteome</keyword>
<dbReference type="PROSITE" id="PS00675">
    <property type="entry name" value="SIGMA54_INTERACT_1"/>
    <property type="match status" value="1"/>
</dbReference>
<feature type="region of interest" description="Disordered" evidence="2">
    <location>
        <begin position="641"/>
        <end position="757"/>
    </location>
</feature>